<organism evidence="1 2">
    <name type="scientific">Citrus x changshan-huyou</name>
    <dbReference type="NCBI Taxonomy" id="2935761"/>
    <lineage>
        <taxon>Eukaryota</taxon>
        <taxon>Viridiplantae</taxon>
        <taxon>Streptophyta</taxon>
        <taxon>Embryophyta</taxon>
        <taxon>Tracheophyta</taxon>
        <taxon>Spermatophyta</taxon>
        <taxon>Magnoliopsida</taxon>
        <taxon>eudicotyledons</taxon>
        <taxon>Gunneridae</taxon>
        <taxon>Pentapetalae</taxon>
        <taxon>rosids</taxon>
        <taxon>malvids</taxon>
        <taxon>Sapindales</taxon>
        <taxon>Rutaceae</taxon>
        <taxon>Aurantioideae</taxon>
        <taxon>Citrus</taxon>
    </lineage>
</organism>
<protein>
    <submittedName>
        <fullName evidence="1">Uncharacterized protein</fullName>
    </submittedName>
</protein>
<evidence type="ECO:0000313" key="2">
    <source>
        <dbReference type="Proteomes" id="UP001428341"/>
    </source>
</evidence>
<proteinExistence type="predicted"/>
<name>A0AAP0M4J2_9ROSI</name>
<sequence length="202" mass="22665">MQCRVAVLVGGRRCCEPTTRGRCSLLLLLLDGGSLMADAGWTLLKSRCCWLPAARTVRRRHNDAVTVSEILSGLYKREEKRLERKALKVLDCGDPWCLTAVFIIAGDEFSAAFGQLSGDFPTTFREPSIEMTKVKNIMVDAIPLTTIHATMSDVGSCELKWEIDEDGSAYIDEIIKRKEVINLENSEDEDEPVVEDTHLWQM</sequence>
<dbReference type="Proteomes" id="UP001428341">
    <property type="component" value="Unassembled WGS sequence"/>
</dbReference>
<dbReference type="AlphaFoldDB" id="A0AAP0M4J2"/>
<comment type="caution">
    <text evidence="1">The sequence shown here is derived from an EMBL/GenBank/DDBJ whole genome shotgun (WGS) entry which is preliminary data.</text>
</comment>
<evidence type="ECO:0000313" key="1">
    <source>
        <dbReference type="EMBL" id="KAK9192624.1"/>
    </source>
</evidence>
<gene>
    <name evidence="1" type="ORF">WN944_003317</name>
</gene>
<reference evidence="1 2" key="1">
    <citation type="submission" date="2024-05" db="EMBL/GenBank/DDBJ databases">
        <title>Haplotype-resolved chromosome-level genome assembly of Huyou (Citrus changshanensis).</title>
        <authorList>
            <person name="Miao C."/>
            <person name="Chen W."/>
            <person name="Wu Y."/>
            <person name="Wang L."/>
            <person name="Zhao S."/>
            <person name="Grierson D."/>
            <person name="Xu C."/>
            <person name="Chen K."/>
        </authorList>
    </citation>
    <scope>NUCLEOTIDE SEQUENCE [LARGE SCALE GENOMIC DNA]</scope>
    <source>
        <strain evidence="1">01-14</strain>
        <tissue evidence="1">Leaf</tissue>
    </source>
</reference>
<keyword evidence="2" id="KW-1185">Reference proteome</keyword>
<accession>A0AAP0M4J2</accession>
<dbReference type="EMBL" id="JBCGBO010000006">
    <property type="protein sequence ID" value="KAK9192624.1"/>
    <property type="molecule type" value="Genomic_DNA"/>
</dbReference>